<dbReference type="Pfam" id="PF00563">
    <property type="entry name" value="EAL"/>
    <property type="match status" value="1"/>
</dbReference>
<dbReference type="PANTHER" id="PTHR33121:SF19">
    <property type="entry name" value="CYCLIC DI-GMP PHOSPHODIESTERASE PA2567"/>
    <property type="match status" value="1"/>
</dbReference>
<dbReference type="AlphaFoldDB" id="A0A2M9ZJW8"/>
<dbReference type="Gene3D" id="3.20.20.450">
    <property type="entry name" value="EAL domain"/>
    <property type="match status" value="1"/>
</dbReference>
<dbReference type="Pfam" id="PF00990">
    <property type="entry name" value="GGDEF"/>
    <property type="match status" value="1"/>
</dbReference>
<dbReference type="InterPro" id="IPR000160">
    <property type="entry name" value="GGDEF_dom"/>
</dbReference>
<dbReference type="PROSITE" id="PS50883">
    <property type="entry name" value="EAL"/>
    <property type="match status" value="1"/>
</dbReference>
<keyword evidence="5" id="KW-1185">Reference proteome</keyword>
<feature type="transmembrane region" description="Helical" evidence="1">
    <location>
        <begin position="74"/>
        <end position="94"/>
    </location>
</feature>
<feature type="transmembrane region" description="Helical" evidence="1">
    <location>
        <begin position="38"/>
        <end position="62"/>
    </location>
</feature>
<dbReference type="RefSeq" id="WP_100714323.1">
    <property type="nucleotide sequence ID" value="NZ_NPDY01000011.1"/>
</dbReference>
<dbReference type="PANTHER" id="PTHR33121">
    <property type="entry name" value="CYCLIC DI-GMP PHOSPHODIESTERASE PDEF"/>
    <property type="match status" value="1"/>
</dbReference>
<evidence type="ECO:0000313" key="6">
    <source>
        <dbReference type="Proteomes" id="UP000231990"/>
    </source>
</evidence>
<name>A0A2M9ZJW8_9LEPT</name>
<dbReference type="Proteomes" id="UP000231990">
    <property type="component" value="Unassembled WGS sequence"/>
</dbReference>
<organism evidence="4 6">
    <name type="scientific">Leptospira perolatii</name>
    <dbReference type="NCBI Taxonomy" id="2023191"/>
    <lineage>
        <taxon>Bacteria</taxon>
        <taxon>Pseudomonadati</taxon>
        <taxon>Spirochaetota</taxon>
        <taxon>Spirochaetia</taxon>
        <taxon>Leptospirales</taxon>
        <taxon>Leptospiraceae</taxon>
        <taxon>Leptospira</taxon>
    </lineage>
</organism>
<sequence>MRTQRDQKSIRLFTQTQMDELEPKNHPFLHKSKVLRTLYSKVVTAIVLGALIPSALVIIYVYPFSGKTIFESAFVLIYPLIALFFCYSSTFVLIRRMLSSVSKANETLDKYLKNSIVAELPSTTEDELGQLNFNISLLMRINEGISKHLENYDSETGLPNRNLFIEKLSHSISEIREKKSSLYIPVFCIKFLNWNPEGLGSKHKEFFIKNISNLLRAKLPANTILSRTEEDQLSFFIPPSEQSHHFELENWSDEIEKIENQAFNLDSTIITASSRAGMAVYPFDAKSAEVLLQKSEAQISQSKGSIFHSPSLLSPELRNKMEEKYLIGKHLERAISNSEFYLQYQPRVSLQDGKIVSVEALIRWLHPTLGLLAPNSFLAIAEETGLIQELGLWVLETAMRDLQEWKKLGHPSIRMAINIAPKQLEDRKLPKKILKCVETYGNRIGELELEITESALISNLNRTLDILEELRSWGISIALDDFGTGYSSLSHLSQLPIRSLKIDHSFVERIVTDPNSLSISKTIVALGKSLGFRLIAEGVETEEQLNKIRDIGCDEAQGFYFSKPTSLLNLAQFSVR</sequence>
<dbReference type="InterPro" id="IPR050706">
    <property type="entry name" value="Cyclic-di-GMP_PDE-like"/>
</dbReference>
<keyword evidence="1" id="KW-0472">Membrane</keyword>
<dbReference type="EMBL" id="NPDY01000011">
    <property type="protein sequence ID" value="PJZ69270.1"/>
    <property type="molecule type" value="Genomic_DNA"/>
</dbReference>
<dbReference type="InterPro" id="IPR043128">
    <property type="entry name" value="Rev_trsase/Diguanyl_cyclase"/>
</dbReference>
<dbReference type="GO" id="GO:0071111">
    <property type="term" value="F:cyclic-guanylate-specific phosphodiesterase activity"/>
    <property type="evidence" value="ECO:0007669"/>
    <property type="project" value="InterPro"/>
</dbReference>
<dbReference type="SUPFAM" id="SSF55073">
    <property type="entry name" value="Nucleotide cyclase"/>
    <property type="match status" value="1"/>
</dbReference>
<reference evidence="5 6" key="1">
    <citation type="submission" date="2017-07" db="EMBL/GenBank/DDBJ databases">
        <title>Leptospira spp. isolated from tropical soils.</title>
        <authorList>
            <person name="Thibeaux R."/>
            <person name="Iraola G."/>
            <person name="Ferres I."/>
            <person name="Bierque E."/>
            <person name="Girault D."/>
            <person name="Soupe-Gilbert M.-E."/>
            <person name="Picardeau M."/>
            <person name="Goarant C."/>
        </authorList>
    </citation>
    <scope>NUCLEOTIDE SEQUENCE [LARGE SCALE GENOMIC DNA]</scope>
    <source>
        <strain evidence="4 6">FH1-B-B1</strain>
        <strain evidence="3 5">FH1-B-C1</strain>
    </source>
</reference>
<evidence type="ECO:0000313" key="3">
    <source>
        <dbReference type="EMBL" id="PJZ69270.1"/>
    </source>
</evidence>
<dbReference type="EMBL" id="NPDZ01000010">
    <property type="protein sequence ID" value="PJZ72348.1"/>
    <property type="molecule type" value="Genomic_DNA"/>
</dbReference>
<protein>
    <recommendedName>
        <fullName evidence="2">EAL domain-containing protein</fullName>
    </recommendedName>
</protein>
<dbReference type="InterPro" id="IPR035919">
    <property type="entry name" value="EAL_sf"/>
</dbReference>
<dbReference type="SUPFAM" id="SSF141868">
    <property type="entry name" value="EAL domain-like"/>
    <property type="match status" value="1"/>
</dbReference>
<accession>A0A2M9ZJW8</accession>
<evidence type="ECO:0000313" key="4">
    <source>
        <dbReference type="EMBL" id="PJZ72348.1"/>
    </source>
</evidence>
<dbReference type="Proteomes" id="UP000231962">
    <property type="component" value="Unassembled WGS sequence"/>
</dbReference>
<dbReference type="SMART" id="SM00052">
    <property type="entry name" value="EAL"/>
    <property type="match status" value="1"/>
</dbReference>
<gene>
    <name evidence="3" type="ORF">CH360_12210</name>
    <name evidence="4" type="ORF">CH373_14410</name>
</gene>
<dbReference type="InterPro" id="IPR029787">
    <property type="entry name" value="Nucleotide_cyclase"/>
</dbReference>
<dbReference type="CDD" id="cd01948">
    <property type="entry name" value="EAL"/>
    <property type="match status" value="1"/>
</dbReference>
<keyword evidence="1" id="KW-1133">Transmembrane helix</keyword>
<evidence type="ECO:0000313" key="5">
    <source>
        <dbReference type="Proteomes" id="UP000231962"/>
    </source>
</evidence>
<keyword evidence="1" id="KW-0812">Transmembrane</keyword>
<evidence type="ECO:0000259" key="2">
    <source>
        <dbReference type="PROSITE" id="PS50883"/>
    </source>
</evidence>
<dbReference type="OrthoDB" id="310793at2"/>
<comment type="caution">
    <text evidence="4">The sequence shown here is derived from an EMBL/GenBank/DDBJ whole genome shotgun (WGS) entry which is preliminary data.</text>
</comment>
<feature type="domain" description="EAL" evidence="2">
    <location>
        <begin position="324"/>
        <end position="576"/>
    </location>
</feature>
<dbReference type="InterPro" id="IPR001633">
    <property type="entry name" value="EAL_dom"/>
</dbReference>
<evidence type="ECO:0000256" key="1">
    <source>
        <dbReference type="SAM" id="Phobius"/>
    </source>
</evidence>
<dbReference type="Gene3D" id="3.30.70.270">
    <property type="match status" value="1"/>
</dbReference>
<proteinExistence type="predicted"/>